<feature type="domain" description="Reverse transcriptase/retrotransposon-derived protein RNase H-like" evidence="2">
    <location>
        <begin position="69"/>
        <end position="115"/>
    </location>
</feature>
<gene>
    <name evidence="3" type="ORF">HDID_LOCUS3345</name>
</gene>
<feature type="compositionally biased region" description="Polar residues" evidence="1">
    <location>
        <begin position="14"/>
        <end position="23"/>
    </location>
</feature>
<dbReference type="EMBL" id="UYSG01000996">
    <property type="protein sequence ID" value="VDL30966.1"/>
    <property type="molecule type" value="Genomic_DNA"/>
</dbReference>
<dbReference type="SUPFAM" id="SSF56672">
    <property type="entry name" value="DNA/RNA polymerases"/>
    <property type="match status" value="1"/>
</dbReference>
<dbReference type="Proteomes" id="UP000274504">
    <property type="component" value="Unassembled WGS sequence"/>
</dbReference>
<evidence type="ECO:0000256" key="1">
    <source>
        <dbReference type="SAM" id="MobiDB-lite"/>
    </source>
</evidence>
<dbReference type="InterPro" id="IPR043502">
    <property type="entry name" value="DNA/RNA_pol_sf"/>
</dbReference>
<reference evidence="5" key="1">
    <citation type="submission" date="2017-02" db="UniProtKB">
        <authorList>
            <consortium name="WormBaseParasite"/>
        </authorList>
    </citation>
    <scope>IDENTIFICATION</scope>
</reference>
<dbReference type="AlphaFoldDB" id="A0A0R3SEX1"/>
<proteinExistence type="predicted"/>
<accession>A0A0R3SEX1</accession>
<dbReference type="InterPro" id="IPR041577">
    <property type="entry name" value="RT_RNaseH_2"/>
</dbReference>
<feature type="region of interest" description="Disordered" evidence="1">
    <location>
        <begin position="1"/>
        <end position="24"/>
    </location>
</feature>
<organism evidence="5">
    <name type="scientific">Hymenolepis diminuta</name>
    <name type="common">Rat tapeworm</name>
    <dbReference type="NCBI Taxonomy" id="6216"/>
    <lineage>
        <taxon>Eukaryota</taxon>
        <taxon>Metazoa</taxon>
        <taxon>Spiralia</taxon>
        <taxon>Lophotrochozoa</taxon>
        <taxon>Platyhelminthes</taxon>
        <taxon>Cestoda</taxon>
        <taxon>Eucestoda</taxon>
        <taxon>Cyclophyllidea</taxon>
        <taxon>Hymenolepididae</taxon>
        <taxon>Hymenolepis</taxon>
    </lineage>
</organism>
<evidence type="ECO:0000313" key="3">
    <source>
        <dbReference type="EMBL" id="VDL30966.1"/>
    </source>
</evidence>
<reference evidence="3 4" key="2">
    <citation type="submission" date="2018-11" db="EMBL/GenBank/DDBJ databases">
        <authorList>
            <consortium name="Pathogen Informatics"/>
        </authorList>
    </citation>
    <scope>NUCLEOTIDE SEQUENCE [LARGE SCALE GENOMIC DNA]</scope>
</reference>
<protein>
    <submittedName>
        <fullName evidence="5">RT_RNaseH_2 domain-containing protein</fullName>
    </submittedName>
</protein>
<evidence type="ECO:0000259" key="2">
    <source>
        <dbReference type="Pfam" id="PF17919"/>
    </source>
</evidence>
<feature type="compositionally biased region" description="Basic residues" evidence="1">
    <location>
        <begin position="1"/>
        <end position="11"/>
    </location>
</feature>
<dbReference type="OrthoDB" id="5985335at2759"/>
<dbReference type="Pfam" id="PF17919">
    <property type="entry name" value="RT_RNaseH_2"/>
    <property type="match status" value="1"/>
</dbReference>
<sequence length="118" mass="13199">MIRKRNGNHKKNSGESVNKTNMRSESDIDLNVTVEDNHHPLLVTEDIFTTLNSDMFAKLVLRGSSAIRDGSEKAAAHVSRSLTPAERNYGQIKKEAFIIVHAVKKFCTFVCGLQFLPL</sequence>
<evidence type="ECO:0000313" key="4">
    <source>
        <dbReference type="Proteomes" id="UP000274504"/>
    </source>
</evidence>
<evidence type="ECO:0000313" key="5">
    <source>
        <dbReference type="WBParaSite" id="HDID_0000334701-mRNA-1"/>
    </source>
</evidence>
<dbReference type="WBParaSite" id="HDID_0000334701-mRNA-1">
    <property type="protein sequence ID" value="HDID_0000334701-mRNA-1"/>
    <property type="gene ID" value="HDID_0000334701"/>
</dbReference>
<name>A0A0R3SEX1_HYMDI</name>